<dbReference type="AlphaFoldDB" id="C6HQ42"/>
<evidence type="ECO:0000313" key="2">
    <source>
        <dbReference type="Proteomes" id="UP000002624"/>
    </source>
</evidence>
<sequence>MQFSIIDVNKEFLCSLQRYGPALNAKPIHPNPSMSLLTAIRDEPQFHLHFADFVLPHVRCGLYAGFEKPAQELPIQRLSTVALDGGGSAVFPNDRFPKLG</sequence>
<organism evidence="1 2">
    <name type="scientific">Ajellomyces capsulatus (strain H143)</name>
    <name type="common">Darling's disease fungus</name>
    <name type="synonym">Histoplasma capsulatum</name>
    <dbReference type="NCBI Taxonomy" id="544712"/>
    <lineage>
        <taxon>Eukaryota</taxon>
        <taxon>Fungi</taxon>
        <taxon>Dikarya</taxon>
        <taxon>Ascomycota</taxon>
        <taxon>Pezizomycotina</taxon>
        <taxon>Eurotiomycetes</taxon>
        <taxon>Eurotiomycetidae</taxon>
        <taxon>Onygenales</taxon>
        <taxon>Ajellomycetaceae</taxon>
        <taxon>Histoplasma</taxon>
    </lineage>
</organism>
<protein>
    <submittedName>
        <fullName evidence="1">Uncharacterized protein</fullName>
    </submittedName>
</protein>
<dbReference type="EMBL" id="GG692434">
    <property type="protein sequence ID" value="EER37653.1"/>
    <property type="molecule type" value="Genomic_DNA"/>
</dbReference>
<proteinExistence type="predicted"/>
<dbReference type="STRING" id="544712.C6HQ42"/>
<accession>C6HQ42</accession>
<name>C6HQ42_AJECH</name>
<reference evidence="2" key="1">
    <citation type="submission" date="2009-05" db="EMBL/GenBank/DDBJ databases">
        <title>The genome sequence of Ajellomyces capsulatus strain H143.</title>
        <authorList>
            <person name="Champion M."/>
            <person name="Cuomo C.A."/>
            <person name="Ma L.-J."/>
            <person name="Henn M.R."/>
            <person name="Sil A."/>
            <person name="Goldman B."/>
            <person name="Young S.K."/>
            <person name="Kodira C.D."/>
            <person name="Zeng Q."/>
            <person name="Koehrsen M."/>
            <person name="Alvarado L."/>
            <person name="Berlin A.M."/>
            <person name="Borenstein D."/>
            <person name="Chen Z."/>
            <person name="Engels R."/>
            <person name="Freedman E."/>
            <person name="Gellesch M."/>
            <person name="Goldberg J."/>
            <person name="Griggs A."/>
            <person name="Gujja S."/>
            <person name="Heiman D.I."/>
            <person name="Hepburn T.A."/>
            <person name="Howarth C."/>
            <person name="Jen D."/>
            <person name="Larson L."/>
            <person name="Lewis B."/>
            <person name="Mehta T."/>
            <person name="Park D."/>
            <person name="Pearson M."/>
            <person name="Roberts A."/>
            <person name="Saif S."/>
            <person name="Shea T.D."/>
            <person name="Shenoy N."/>
            <person name="Sisk P."/>
            <person name="Stolte C."/>
            <person name="Sykes S."/>
            <person name="Walk T."/>
            <person name="White J."/>
            <person name="Yandava C."/>
            <person name="Klein B."/>
            <person name="McEwen J.G."/>
            <person name="Puccia R."/>
            <person name="Goldman G.H."/>
            <person name="Felipe M.S."/>
            <person name="Nino-Vega G."/>
            <person name="San-Blas G."/>
            <person name="Taylor J.W."/>
            <person name="Mendoza L."/>
            <person name="Galagan J.E."/>
            <person name="Nusbaum C."/>
            <person name="Birren B.W."/>
        </authorList>
    </citation>
    <scope>NUCLEOTIDE SEQUENCE [LARGE SCALE GENOMIC DNA]</scope>
    <source>
        <strain evidence="2">H143</strain>
    </source>
</reference>
<gene>
    <name evidence="1" type="ORF">HCDG_08323</name>
</gene>
<dbReference type="Proteomes" id="UP000002624">
    <property type="component" value="Unassembled WGS sequence"/>
</dbReference>
<evidence type="ECO:0000313" key="1">
    <source>
        <dbReference type="EMBL" id="EER37653.1"/>
    </source>
</evidence>
<dbReference type="VEuPathDB" id="FungiDB:HCDG_08323"/>
<dbReference type="HOGENOM" id="CLU_2305249_0_0_1"/>